<keyword evidence="6 14" id="KW-1133">Transmembrane helix</keyword>
<evidence type="ECO:0000256" key="10">
    <source>
        <dbReference type="ARBA" id="ARBA00023180"/>
    </source>
</evidence>
<evidence type="ECO:0000256" key="6">
    <source>
        <dbReference type="ARBA" id="ARBA00022989"/>
    </source>
</evidence>
<comment type="subcellular location">
    <subcellularLocation>
        <location evidence="1">Membrane</location>
        <topology evidence="1">Multi-pass membrane protein</topology>
    </subcellularLocation>
</comment>
<dbReference type="PRINTS" id="PR01078">
    <property type="entry name" value="AMINACHANNEL"/>
</dbReference>
<evidence type="ECO:0000256" key="9">
    <source>
        <dbReference type="ARBA" id="ARBA00023136"/>
    </source>
</evidence>
<evidence type="ECO:0000256" key="3">
    <source>
        <dbReference type="ARBA" id="ARBA00022448"/>
    </source>
</evidence>
<keyword evidence="11 13" id="KW-0739">Sodium transport</keyword>
<evidence type="ECO:0000256" key="8">
    <source>
        <dbReference type="ARBA" id="ARBA00023065"/>
    </source>
</evidence>
<sequence>MFVRILWIVIITILCAVGIYFAYVTIKTYLSHPMDVVTALNYDTQNFPVVTVCNLNPYNYSVVQTNSAFSAINTLQTQYTTMVQNNYSNISPDTYGLNTVSTIYEKTERATETLVLLANSISVTQRTAAMFNYENFVRMCSYNGISCTESNFSTYTDATYGTCYQFNAPDTSDYMAFRSGSTFGLTILLLTQQFTFDNDTVPVILPTTNNAGARIGVGYKTEDPAMESHGINVPAGHEVLVGIELTKITRLKKPYSNCIDNDTTTSNLYPNNMYTLDTCMRSCIQRFIISKCGCADPRYGMPSGAKLCVQSDINCLRALRDHQNQNYTYYFDPLSSCNCLSPCAESDLDTTITMARFPAPTYSVLNGPETDLLFSCSAQCNSSSNQQACVDACNEWYANNSVVIRVYYDGLDYVEYDETPTFTLTTMFNNLGGQLGLWCATSVISFIEIAMLLGVLCAYGIYGRKHARINPNDDDFENDNRMKNVNALKNELDEHDYIDHQLRQRANAAK</sequence>
<evidence type="ECO:0000256" key="11">
    <source>
        <dbReference type="ARBA" id="ARBA00023201"/>
    </source>
</evidence>
<dbReference type="Gene3D" id="2.60.470.10">
    <property type="entry name" value="Acid-sensing ion channels like domains"/>
    <property type="match status" value="1"/>
</dbReference>
<keyword evidence="9 14" id="KW-0472">Membrane</keyword>
<dbReference type="AlphaFoldDB" id="A0A914EPK2"/>
<evidence type="ECO:0000256" key="7">
    <source>
        <dbReference type="ARBA" id="ARBA00023053"/>
    </source>
</evidence>
<dbReference type="Gene3D" id="1.10.287.770">
    <property type="entry name" value="YojJ-like"/>
    <property type="match status" value="1"/>
</dbReference>
<evidence type="ECO:0000313" key="15">
    <source>
        <dbReference type="Proteomes" id="UP000887540"/>
    </source>
</evidence>
<dbReference type="InterPro" id="IPR001873">
    <property type="entry name" value="ENaC"/>
</dbReference>
<name>A0A914EPK2_9BILA</name>
<protein>
    <submittedName>
        <fullName evidence="16">Uncharacterized protein</fullName>
    </submittedName>
</protein>
<evidence type="ECO:0000256" key="14">
    <source>
        <dbReference type="SAM" id="Phobius"/>
    </source>
</evidence>
<dbReference type="WBParaSite" id="ACRNAN_scaffold9528.g14491.t1">
    <property type="protein sequence ID" value="ACRNAN_scaffold9528.g14491.t1"/>
    <property type="gene ID" value="ACRNAN_scaffold9528.g14491"/>
</dbReference>
<evidence type="ECO:0000256" key="12">
    <source>
        <dbReference type="ARBA" id="ARBA00023303"/>
    </source>
</evidence>
<dbReference type="GO" id="GO:0005886">
    <property type="term" value="C:plasma membrane"/>
    <property type="evidence" value="ECO:0007669"/>
    <property type="project" value="TreeGrafter"/>
</dbReference>
<keyword evidence="8 13" id="KW-0406">Ion transport</keyword>
<dbReference type="PANTHER" id="PTHR11690:SF269">
    <property type="entry name" value="DEGENERIN-LIKE PROTEIN ASIC-2"/>
    <property type="match status" value="1"/>
</dbReference>
<evidence type="ECO:0000256" key="13">
    <source>
        <dbReference type="RuleBase" id="RU000679"/>
    </source>
</evidence>
<keyword evidence="10" id="KW-0325">Glycoprotein</keyword>
<dbReference type="GO" id="GO:0015280">
    <property type="term" value="F:ligand-gated sodium channel activity"/>
    <property type="evidence" value="ECO:0007669"/>
    <property type="project" value="TreeGrafter"/>
</dbReference>
<feature type="transmembrane region" description="Helical" evidence="14">
    <location>
        <begin position="5"/>
        <end position="26"/>
    </location>
</feature>
<evidence type="ECO:0000256" key="1">
    <source>
        <dbReference type="ARBA" id="ARBA00004141"/>
    </source>
</evidence>
<dbReference type="Proteomes" id="UP000887540">
    <property type="component" value="Unplaced"/>
</dbReference>
<organism evidence="15 16">
    <name type="scientific">Acrobeloides nanus</name>
    <dbReference type="NCBI Taxonomy" id="290746"/>
    <lineage>
        <taxon>Eukaryota</taxon>
        <taxon>Metazoa</taxon>
        <taxon>Ecdysozoa</taxon>
        <taxon>Nematoda</taxon>
        <taxon>Chromadorea</taxon>
        <taxon>Rhabditida</taxon>
        <taxon>Tylenchina</taxon>
        <taxon>Cephalobomorpha</taxon>
        <taxon>Cephaloboidea</taxon>
        <taxon>Cephalobidae</taxon>
        <taxon>Acrobeloides</taxon>
    </lineage>
</organism>
<keyword evidence="5 13" id="KW-0812">Transmembrane</keyword>
<accession>A0A914EPK2</accession>
<keyword evidence="15" id="KW-1185">Reference proteome</keyword>
<evidence type="ECO:0000256" key="5">
    <source>
        <dbReference type="ARBA" id="ARBA00022692"/>
    </source>
</evidence>
<dbReference type="PANTHER" id="PTHR11690">
    <property type="entry name" value="AMILORIDE-SENSITIVE SODIUM CHANNEL-RELATED"/>
    <property type="match status" value="1"/>
</dbReference>
<evidence type="ECO:0000256" key="4">
    <source>
        <dbReference type="ARBA" id="ARBA00022461"/>
    </source>
</evidence>
<reference evidence="16" key="1">
    <citation type="submission" date="2022-11" db="UniProtKB">
        <authorList>
            <consortium name="WormBaseParasite"/>
        </authorList>
    </citation>
    <scope>IDENTIFICATION</scope>
</reference>
<evidence type="ECO:0000313" key="16">
    <source>
        <dbReference type="WBParaSite" id="ACRNAN_scaffold9528.g14491.t1"/>
    </source>
</evidence>
<keyword evidence="3 13" id="KW-0813">Transport</keyword>
<keyword evidence="7" id="KW-0915">Sodium</keyword>
<keyword evidence="12 13" id="KW-0407">Ion channel</keyword>
<evidence type="ECO:0000256" key="2">
    <source>
        <dbReference type="ARBA" id="ARBA00007193"/>
    </source>
</evidence>
<dbReference type="Pfam" id="PF00858">
    <property type="entry name" value="ASC"/>
    <property type="match status" value="1"/>
</dbReference>
<keyword evidence="4 13" id="KW-0894">Sodium channel</keyword>
<proteinExistence type="inferred from homology"/>
<feature type="transmembrane region" description="Helical" evidence="14">
    <location>
        <begin position="435"/>
        <end position="462"/>
    </location>
</feature>
<comment type="similarity">
    <text evidence="2 13">Belongs to the amiloride-sensitive sodium channel (TC 1.A.6) family.</text>
</comment>